<dbReference type="Proteomes" id="UP001268864">
    <property type="component" value="Unassembled WGS sequence"/>
</dbReference>
<proteinExistence type="predicted"/>
<sequence>MLVGIGGLVVGSSISAGGGALALAGYLYRHRESPGVPWFIASAVAVSVWCLAYGVALLVSATPLREHLTALWLCGAIWTGPLFLLFALAYTGRTAIARSWPGLAVLAIPTVGSGLLLTHTAHSLWWTEFTVAPVFGLSTASYALQPVAYLVTVFTLLCAGVAVLLLFETVISYGPLYRGEAIALALSVVPPAAGSLPWLFGFGPYPQLNLSPALFVLHLTLDGYAFVEKDMFETNPTTQRAAERSALDDIPTPLFALDPEDRVVTVNDAAVEIFDLDRDAVLGRPLDGAVPVERGPDGAWEAVTVTAAGRERQFTVATAPLTDPAGTVVGSTVVLQEVTREREREQRLDVLNRVIRHNLRNEMTVIMGHADIVADRTDDPELTTSAGRITDSAERLLATGEKARKFERVRASQAGPKSVDVAGLLSDVVADIHAEYPAAAVDVDVRPATTTQRTDPRVLSLVVGSLVENAVEHNDTDSPRVRIALSEVDGDLEIRISDNGPGIDADELAPIQSGTETDLQHSTGIGLWVASWGMTMLGGDLEFTDTSDGTEVVVRLRGDADPERTRDGQAV</sequence>
<keyword evidence="9 12" id="KW-1133">Transmembrane helix</keyword>
<keyword evidence="7" id="KW-0418">Kinase</keyword>
<reference evidence="15 16" key="1">
    <citation type="submission" date="2022-06" db="EMBL/GenBank/DDBJ databases">
        <title>Halomicroarcula sp. a new haloarchaeum isolate from saline soil.</title>
        <authorList>
            <person name="Strakova D."/>
            <person name="Galisteo C."/>
            <person name="Sanchez-Porro C."/>
            <person name="Ventosa A."/>
        </authorList>
    </citation>
    <scope>NUCLEOTIDE SEQUENCE [LARGE SCALE GENOMIC DNA]</scope>
    <source>
        <strain evidence="15 16">S3CR25-11</strain>
    </source>
</reference>
<feature type="transmembrane region" description="Helical" evidence="12">
    <location>
        <begin position="147"/>
        <end position="167"/>
    </location>
</feature>
<dbReference type="Gene3D" id="3.30.450.20">
    <property type="entry name" value="PAS domain"/>
    <property type="match status" value="1"/>
</dbReference>
<dbReference type="InterPro" id="IPR000014">
    <property type="entry name" value="PAS"/>
</dbReference>
<evidence type="ECO:0000256" key="2">
    <source>
        <dbReference type="ARBA" id="ARBA00004141"/>
    </source>
</evidence>
<dbReference type="PANTHER" id="PTHR42878">
    <property type="entry name" value="TWO-COMPONENT HISTIDINE KINASE"/>
    <property type="match status" value="1"/>
</dbReference>
<dbReference type="InterPro" id="IPR035965">
    <property type="entry name" value="PAS-like_dom_sf"/>
</dbReference>
<dbReference type="PROSITE" id="PS50109">
    <property type="entry name" value="HIS_KIN"/>
    <property type="match status" value="1"/>
</dbReference>
<feature type="transmembrane region" description="Helical" evidence="12">
    <location>
        <begin position="35"/>
        <end position="58"/>
    </location>
</feature>
<keyword evidence="5 12" id="KW-0812">Transmembrane</keyword>
<evidence type="ECO:0000313" key="15">
    <source>
        <dbReference type="EMBL" id="MDS0283671.1"/>
    </source>
</evidence>
<keyword evidence="6" id="KW-0547">Nucleotide-binding</keyword>
<dbReference type="EC" id="2.7.13.3" evidence="3"/>
<dbReference type="PANTHER" id="PTHR42878:SF7">
    <property type="entry name" value="SENSOR HISTIDINE KINASE GLRK"/>
    <property type="match status" value="1"/>
</dbReference>
<dbReference type="SMART" id="SM00387">
    <property type="entry name" value="HATPase_c"/>
    <property type="match status" value="1"/>
</dbReference>
<dbReference type="Gene3D" id="3.30.565.10">
    <property type="entry name" value="Histidine kinase-like ATPase, C-terminal domain"/>
    <property type="match status" value="1"/>
</dbReference>
<keyword evidence="8 15" id="KW-0067">ATP-binding</keyword>
<comment type="subcellular location">
    <subcellularLocation>
        <location evidence="2">Membrane</location>
        <topology evidence="2">Multi-pass membrane protein</topology>
    </subcellularLocation>
</comment>
<keyword evidence="10" id="KW-0902">Two-component regulatory system</keyword>
<evidence type="ECO:0000256" key="4">
    <source>
        <dbReference type="ARBA" id="ARBA00022679"/>
    </source>
</evidence>
<evidence type="ECO:0000259" key="13">
    <source>
        <dbReference type="PROSITE" id="PS50109"/>
    </source>
</evidence>
<organism evidence="15 16">
    <name type="scientific">Haloarcula onubensis</name>
    <dbReference type="NCBI Taxonomy" id="2950539"/>
    <lineage>
        <taxon>Archaea</taxon>
        <taxon>Methanobacteriati</taxon>
        <taxon>Methanobacteriota</taxon>
        <taxon>Stenosarchaea group</taxon>
        <taxon>Halobacteria</taxon>
        <taxon>Halobacteriales</taxon>
        <taxon>Haloarculaceae</taxon>
        <taxon>Haloarcula</taxon>
    </lineage>
</organism>
<evidence type="ECO:0000256" key="12">
    <source>
        <dbReference type="SAM" id="Phobius"/>
    </source>
</evidence>
<keyword evidence="4" id="KW-0808">Transferase</keyword>
<dbReference type="InterPro" id="IPR013656">
    <property type="entry name" value="PAS_4"/>
</dbReference>
<dbReference type="Pfam" id="PF16927">
    <property type="entry name" value="HisKA_7TM"/>
    <property type="match status" value="1"/>
</dbReference>
<gene>
    <name evidence="15" type="ORF">NDI86_16205</name>
</gene>
<evidence type="ECO:0000256" key="11">
    <source>
        <dbReference type="ARBA" id="ARBA00023136"/>
    </source>
</evidence>
<dbReference type="InterPro" id="IPR050351">
    <property type="entry name" value="BphY/WalK/GraS-like"/>
</dbReference>
<comment type="caution">
    <text evidence="15">The sequence shown here is derived from an EMBL/GenBank/DDBJ whole genome shotgun (WGS) entry which is preliminary data.</text>
</comment>
<dbReference type="InterPro" id="IPR031621">
    <property type="entry name" value="HisKA_7TM"/>
</dbReference>
<evidence type="ECO:0000256" key="3">
    <source>
        <dbReference type="ARBA" id="ARBA00012438"/>
    </source>
</evidence>
<dbReference type="Pfam" id="PF02518">
    <property type="entry name" value="HATPase_c"/>
    <property type="match status" value="1"/>
</dbReference>
<protein>
    <recommendedName>
        <fullName evidence="3">histidine kinase</fullName>
        <ecNumber evidence="3">2.7.13.3</ecNumber>
    </recommendedName>
</protein>
<comment type="catalytic activity">
    <reaction evidence="1">
        <text>ATP + protein L-histidine = ADP + protein N-phospho-L-histidine.</text>
        <dbReference type="EC" id="2.7.13.3"/>
    </reaction>
</comment>
<dbReference type="InterPro" id="IPR005467">
    <property type="entry name" value="His_kinase_dom"/>
</dbReference>
<evidence type="ECO:0000256" key="5">
    <source>
        <dbReference type="ARBA" id="ARBA00022692"/>
    </source>
</evidence>
<dbReference type="SMART" id="SM00091">
    <property type="entry name" value="PAS"/>
    <property type="match status" value="1"/>
</dbReference>
<feature type="transmembrane region" description="Helical" evidence="12">
    <location>
        <begin position="6"/>
        <end position="28"/>
    </location>
</feature>
<feature type="transmembrane region" description="Helical" evidence="12">
    <location>
        <begin position="179"/>
        <end position="200"/>
    </location>
</feature>
<evidence type="ECO:0000256" key="7">
    <source>
        <dbReference type="ARBA" id="ARBA00022777"/>
    </source>
</evidence>
<evidence type="ECO:0000313" key="16">
    <source>
        <dbReference type="Proteomes" id="UP001268864"/>
    </source>
</evidence>
<evidence type="ECO:0000256" key="1">
    <source>
        <dbReference type="ARBA" id="ARBA00000085"/>
    </source>
</evidence>
<feature type="transmembrane region" description="Helical" evidence="12">
    <location>
        <begin position="103"/>
        <end position="127"/>
    </location>
</feature>
<evidence type="ECO:0000256" key="10">
    <source>
        <dbReference type="ARBA" id="ARBA00023012"/>
    </source>
</evidence>
<dbReference type="InterPro" id="IPR003594">
    <property type="entry name" value="HATPase_dom"/>
</dbReference>
<feature type="transmembrane region" description="Helical" evidence="12">
    <location>
        <begin position="70"/>
        <end position="91"/>
    </location>
</feature>
<evidence type="ECO:0000256" key="9">
    <source>
        <dbReference type="ARBA" id="ARBA00022989"/>
    </source>
</evidence>
<feature type="domain" description="Histidine kinase" evidence="13">
    <location>
        <begin position="354"/>
        <end position="560"/>
    </location>
</feature>
<dbReference type="SUPFAM" id="SSF55874">
    <property type="entry name" value="ATPase domain of HSP90 chaperone/DNA topoisomerase II/histidine kinase"/>
    <property type="match status" value="1"/>
</dbReference>
<evidence type="ECO:0000259" key="14">
    <source>
        <dbReference type="PROSITE" id="PS50112"/>
    </source>
</evidence>
<keyword evidence="16" id="KW-1185">Reference proteome</keyword>
<accession>A0ABU2FU36</accession>
<dbReference type="EMBL" id="JAMQOS010000005">
    <property type="protein sequence ID" value="MDS0283671.1"/>
    <property type="molecule type" value="Genomic_DNA"/>
</dbReference>
<evidence type="ECO:0000256" key="8">
    <source>
        <dbReference type="ARBA" id="ARBA00022840"/>
    </source>
</evidence>
<keyword evidence="11 12" id="KW-0472">Membrane</keyword>
<feature type="domain" description="PAS" evidence="14">
    <location>
        <begin position="239"/>
        <end position="284"/>
    </location>
</feature>
<dbReference type="GO" id="GO:0005524">
    <property type="term" value="F:ATP binding"/>
    <property type="evidence" value="ECO:0007669"/>
    <property type="project" value="UniProtKB-KW"/>
</dbReference>
<dbReference type="SUPFAM" id="SSF55785">
    <property type="entry name" value="PYP-like sensor domain (PAS domain)"/>
    <property type="match status" value="1"/>
</dbReference>
<dbReference type="Pfam" id="PF08448">
    <property type="entry name" value="PAS_4"/>
    <property type="match status" value="1"/>
</dbReference>
<dbReference type="CDD" id="cd00130">
    <property type="entry name" value="PAS"/>
    <property type="match status" value="1"/>
</dbReference>
<dbReference type="RefSeq" id="WP_310901502.1">
    <property type="nucleotide sequence ID" value="NZ_JAMQOS010000005.1"/>
</dbReference>
<dbReference type="SUPFAM" id="SSF47384">
    <property type="entry name" value="Homodimeric domain of signal transducing histidine kinase"/>
    <property type="match status" value="1"/>
</dbReference>
<name>A0ABU2FU36_9EURY</name>
<evidence type="ECO:0000256" key="6">
    <source>
        <dbReference type="ARBA" id="ARBA00022741"/>
    </source>
</evidence>
<dbReference type="InterPro" id="IPR036097">
    <property type="entry name" value="HisK_dim/P_sf"/>
</dbReference>
<dbReference type="PROSITE" id="PS50112">
    <property type="entry name" value="PAS"/>
    <property type="match status" value="1"/>
</dbReference>
<dbReference type="InterPro" id="IPR036890">
    <property type="entry name" value="HATPase_C_sf"/>
</dbReference>